<feature type="region of interest" description="Disordered" evidence="5">
    <location>
        <begin position="303"/>
        <end position="333"/>
    </location>
</feature>
<dbReference type="EMBL" id="HBFK01030083">
    <property type="protein sequence ID" value="CAD8751811.1"/>
    <property type="molecule type" value="Transcribed_RNA"/>
</dbReference>
<dbReference type="InterPro" id="IPR036373">
    <property type="entry name" value="Ribosomal_bL17_sf"/>
</dbReference>
<dbReference type="AlphaFoldDB" id="A0A6U5BAQ5"/>
<evidence type="ECO:0000256" key="3">
    <source>
        <dbReference type="ARBA" id="ARBA00023274"/>
    </source>
</evidence>
<feature type="compositionally biased region" description="Low complexity" evidence="5">
    <location>
        <begin position="315"/>
        <end position="333"/>
    </location>
</feature>
<dbReference type="GO" id="GO:0003735">
    <property type="term" value="F:structural constituent of ribosome"/>
    <property type="evidence" value="ECO:0007669"/>
    <property type="project" value="InterPro"/>
</dbReference>
<proteinExistence type="inferred from homology"/>
<keyword evidence="2 4" id="KW-0689">Ribosomal protein</keyword>
<sequence length="333" mass="36932">MDLARQVVARSGRSALRGWFASAAVRPQPLVVAANTPQRRHHATLLPRGAGVGAGAAVARFSRLSPGTAARSLVLAGVLPGLSTLVQPVSVGVGGGPLGGGMQVRGMRHGRRKGTLNRPYKKRKRMLRQLVTHLVTHERIVTTLTRAKTLKRWADWVVTMGKGGTLGDRRRAQAILYTDESLLKVFSVLAHRYKDRNGGYTRVLRMVKNRRGDNAPMAAIEYVDRPGELRDANPPAHQLPYSKMIVRAQEEGDDDLMEYYRQKQTEVVAGQQRRLRHKAKHLLRPGQRQSSWWDGMKEYPHPLRELHDEIHGNTPAAAPEDAPDAQAAPAQQQ</sequence>
<dbReference type="Gene3D" id="3.90.1030.10">
    <property type="entry name" value="Ribosomal protein L17"/>
    <property type="match status" value="1"/>
</dbReference>
<dbReference type="GO" id="GO:0006412">
    <property type="term" value="P:translation"/>
    <property type="evidence" value="ECO:0007669"/>
    <property type="project" value="InterPro"/>
</dbReference>
<evidence type="ECO:0008006" key="8">
    <source>
        <dbReference type="Google" id="ProtNLM"/>
    </source>
</evidence>
<evidence type="ECO:0000313" key="7">
    <source>
        <dbReference type="EMBL" id="CAD8978103.1"/>
    </source>
</evidence>
<dbReference type="InterPro" id="IPR000456">
    <property type="entry name" value="Ribosomal_bL17"/>
</dbReference>
<dbReference type="PANTHER" id="PTHR14413">
    <property type="entry name" value="RIBOSOMAL PROTEIN L17"/>
    <property type="match status" value="1"/>
</dbReference>
<evidence type="ECO:0000313" key="6">
    <source>
        <dbReference type="EMBL" id="CAD8751811.1"/>
    </source>
</evidence>
<evidence type="ECO:0000256" key="5">
    <source>
        <dbReference type="SAM" id="MobiDB-lite"/>
    </source>
</evidence>
<dbReference type="SUPFAM" id="SSF64263">
    <property type="entry name" value="Prokaryotic ribosomal protein L17"/>
    <property type="match status" value="1"/>
</dbReference>
<reference evidence="7" key="1">
    <citation type="submission" date="2021-01" db="EMBL/GenBank/DDBJ databases">
        <authorList>
            <person name="Corre E."/>
            <person name="Pelletier E."/>
            <person name="Niang G."/>
            <person name="Scheremetjew M."/>
            <person name="Finn R."/>
            <person name="Kale V."/>
            <person name="Holt S."/>
            <person name="Cochrane G."/>
            <person name="Meng A."/>
            <person name="Brown T."/>
            <person name="Cohen L."/>
        </authorList>
    </citation>
    <scope>NUCLEOTIDE SEQUENCE</scope>
    <source>
        <strain evidence="6">CCMP441</strain>
        <strain evidence="7">CCMP644</strain>
    </source>
</reference>
<dbReference type="EMBL" id="HBFX01048424">
    <property type="protein sequence ID" value="CAD8978103.1"/>
    <property type="molecule type" value="Transcribed_RNA"/>
</dbReference>
<protein>
    <recommendedName>
        <fullName evidence="8">Ribosomal protein L17</fullName>
    </recommendedName>
</protein>
<dbReference type="PROSITE" id="PS01167">
    <property type="entry name" value="RIBOSOMAL_L17"/>
    <property type="match status" value="1"/>
</dbReference>
<dbReference type="GO" id="GO:0022625">
    <property type="term" value="C:cytosolic large ribosomal subunit"/>
    <property type="evidence" value="ECO:0007669"/>
    <property type="project" value="TreeGrafter"/>
</dbReference>
<organism evidence="7">
    <name type="scientific">Hemiselmis andersenii</name>
    <name type="common">Cryptophyte alga</name>
    <dbReference type="NCBI Taxonomy" id="464988"/>
    <lineage>
        <taxon>Eukaryota</taxon>
        <taxon>Cryptophyceae</taxon>
        <taxon>Cryptomonadales</taxon>
        <taxon>Hemiselmidaceae</taxon>
        <taxon>Hemiselmis</taxon>
    </lineage>
</organism>
<evidence type="ECO:0000256" key="1">
    <source>
        <dbReference type="ARBA" id="ARBA00008777"/>
    </source>
</evidence>
<evidence type="ECO:0000256" key="4">
    <source>
        <dbReference type="RuleBase" id="RU000660"/>
    </source>
</evidence>
<comment type="similarity">
    <text evidence="1 4">Belongs to the bacterial ribosomal protein bL17 family.</text>
</comment>
<accession>A0A6U5BAQ5</accession>
<dbReference type="Pfam" id="PF01196">
    <property type="entry name" value="Ribosomal_L17"/>
    <property type="match status" value="1"/>
</dbReference>
<dbReference type="InterPro" id="IPR047859">
    <property type="entry name" value="Ribosomal_bL17_CS"/>
</dbReference>
<evidence type="ECO:0000256" key="2">
    <source>
        <dbReference type="ARBA" id="ARBA00022980"/>
    </source>
</evidence>
<name>A0A6U5BAQ5_HEMAN</name>
<gene>
    <name evidence="7" type="ORF">HAND00432_LOCUS29111</name>
    <name evidence="6" type="ORF">HAND1043_LOCUS18317</name>
</gene>
<dbReference type="NCBIfam" id="TIGR00059">
    <property type="entry name" value="L17"/>
    <property type="match status" value="1"/>
</dbReference>
<keyword evidence="3 4" id="KW-0687">Ribonucleoprotein</keyword>
<dbReference type="PANTHER" id="PTHR14413:SF16">
    <property type="entry name" value="LARGE RIBOSOMAL SUBUNIT PROTEIN BL17M"/>
    <property type="match status" value="1"/>
</dbReference>